<proteinExistence type="predicted"/>
<accession>A0ABM8DZ71</accession>
<sequence>MGLFTQRPEEPTEWAGLPSEPLRPRSLADQLPEAPDDDALGLVTGDAVQSISIPLPAPANPPSAEASDGDAGEGDGGAPGE</sequence>
<gene>
    <name evidence="2" type="ORF">Microterr_16230</name>
</gene>
<keyword evidence="3" id="KW-1185">Reference proteome</keyword>
<feature type="region of interest" description="Disordered" evidence="1">
    <location>
        <begin position="1"/>
        <end position="81"/>
    </location>
</feature>
<reference evidence="2 3" key="1">
    <citation type="submission" date="2022-12" db="EMBL/GenBank/DDBJ databases">
        <title>Microbacterium terricola strain KV-448 chromosome, complete genome.</title>
        <authorList>
            <person name="Oshima T."/>
            <person name="Moriya T."/>
            <person name="Bessho Y."/>
        </authorList>
    </citation>
    <scope>NUCLEOTIDE SEQUENCE [LARGE SCALE GENOMIC DNA]</scope>
    <source>
        <strain evidence="2 3">KV-448</strain>
    </source>
</reference>
<dbReference type="Proteomes" id="UP001317779">
    <property type="component" value="Chromosome"/>
</dbReference>
<evidence type="ECO:0000313" key="3">
    <source>
        <dbReference type="Proteomes" id="UP001317779"/>
    </source>
</evidence>
<dbReference type="EMBL" id="AP027141">
    <property type="protein sequence ID" value="BDV30963.1"/>
    <property type="molecule type" value="Genomic_DNA"/>
</dbReference>
<evidence type="ECO:0000313" key="2">
    <source>
        <dbReference type="EMBL" id="BDV30963.1"/>
    </source>
</evidence>
<dbReference type="RefSeq" id="WP_263798454.1">
    <property type="nucleotide sequence ID" value="NZ_AP027141.1"/>
</dbReference>
<name>A0ABM8DZ71_9MICO</name>
<organism evidence="2 3">
    <name type="scientific">Microbacterium terricola</name>
    <dbReference type="NCBI Taxonomy" id="344163"/>
    <lineage>
        <taxon>Bacteria</taxon>
        <taxon>Bacillati</taxon>
        <taxon>Actinomycetota</taxon>
        <taxon>Actinomycetes</taxon>
        <taxon>Micrococcales</taxon>
        <taxon>Microbacteriaceae</taxon>
        <taxon>Microbacterium</taxon>
    </lineage>
</organism>
<protein>
    <submittedName>
        <fullName evidence="2">Uncharacterized protein</fullName>
    </submittedName>
</protein>
<evidence type="ECO:0000256" key="1">
    <source>
        <dbReference type="SAM" id="MobiDB-lite"/>
    </source>
</evidence>